<comment type="similarity">
    <text evidence="1 4">Belongs to the plant LTP family.</text>
</comment>
<sequence>MASMKVVACVVLMMCMIFAPTSGAISCGTVTINIAPCIGYVRSGAGPSERCCAGVKRINDAAVTTPDRQAACKCLKSTASAIPGLKDDLAAGLPSKCGVNIPYKIGSSTDCATITTTS</sequence>
<keyword evidence="8" id="KW-1185">Reference proteome</keyword>
<protein>
    <recommendedName>
        <fullName evidence="4">Non-specific lipid-transfer protein</fullName>
    </recommendedName>
</protein>
<dbReference type="GO" id="GO:0006869">
    <property type="term" value="P:lipid transport"/>
    <property type="evidence" value="ECO:0007669"/>
    <property type="project" value="InterPro"/>
</dbReference>
<dbReference type="OrthoDB" id="1890443at2759"/>
<dbReference type="PRINTS" id="PR00382">
    <property type="entry name" value="LIPIDTRNSFER"/>
</dbReference>
<evidence type="ECO:0000256" key="4">
    <source>
        <dbReference type="RuleBase" id="RU000628"/>
    </source>
</evidence>
<evidence type="ECO:0000256" key="1">
    <source>
        <dbReference type="ARBA" id="ARBA00009748"/>
    </source>
</evidence>
<dbReference type="CDD" id="cd01960">
    <property type="entry name" value="nsLTP1"/>
    <property type="match status" value="1"/>
</dbReference>
<feature type="signal peptide" evidence="5">
    <location>
        <begin position="1"/>
        <end position="23"/>
    </location>
</feature>
<reference evidence="8" key="1">
    <citation type="journal article" date="2017" name="Front. Plant Sci.">
        <title>Climate Clever Clovers: New Paradigm to Reduce the Environmental Footprint of Ruminants by Breeding Low Methanogenic Forages Utilizing Haplotype Variation.</title>
        <authorList>
            <person name="Kaur P."/>
            <person name="Appels R."/>
            <person name="Bayer P.E."/>
            <person name="Keeble-Gagnere G."/>
            <person name="Wang J."/>
            <person name="Hirakawa H."/>
            <person name="Shirasawa K."/>
            <person name="Vercoe P."/>
            <person name="Stefanova K."/>
            <person name="Durmic Z."/>
            <person name="Nichols P."/>
            <person name="Revell C."/>
            <person name="Isobe S.N."/>
            <person name="Edwards D."/>
            <person name="Erskine W."/>
        </authorList>
    </citation>
    <scope>NUCLEOTIDE SEQUENCE [LARGE SCALE GENOMIC DNA]</scope>
    <source>
        <strain evidence="8">cv. Daliak</strain>
    </source>
</reference>
<evidence type="ECO:0000256" key="3">
    <source>
        <dbReference type="ARBA" id="ARBA00023157"/>
    </source>
</evidence>
<dbReference type="SUPFAM" id="SSF47699">
    <property type="entry name" value="Bifunctional inhibitor/lipid-transfer protein/seed storage 2S albumin"/>
    <property type="match status" value="1"/>
</dbReference>
<keyword evidence="3" id="KW-1015">Disulfide bond</keyword>
<accession>A0A2Z6N4A8</accession>
<comment type="function">
    <text evidence="4">Plant non-specific lipid-transfer proteins transfer phospholipids as well as galactolipids across membranes. May play a role in wax or cutin deposition in the cell walls of expanding epidermal cells and certain secretory tissues.</text>
</comment>
<dbReference type="Proteomes" id="UP000242715">
    <property type="component" value="Unassembled WGS sequence"/>
</dbReference>
<feature type="domain" description="Bifunctional inhibitor/plant lipid transfer protein/seed storage helical" evidence="6">
    <location>
        <begin position="27"/>
        <end position="111"/>
    </location>
</feature>
<evidence type="ECO:0000313" key="7">
    <source>
        <dbReference type="EMBL" id="GAU30835.1"/>
    </source>
</evidence>
<organism evidence="7 8">
    <name type="scientific">Trifolium subterraneum</name>
    <name type="common">Subterranean clover</name>
    <dbReference type="NCBI Taxonomy" id="3900"/>
    <lineage>
        <taxon>Eukaryota</taxon>
        <taxon>Viridiplantae</taxon>
        <taxon>Streptophyta</taxon>
        <taxon>Embryophyta</taxon>
        <taxon>Tracheophyta</taxon>
        <taxon>Spermatophyta</taxon>
        <taxon>Magnoliopsida</taxon>
        <taxon>eudicotyledons</taxon>
        <taxon>Gunneridae</taxon>
        <taxon>Pentapetalae</taxon>
        <taxon>rosids</taxon>
        <taxon>fabids</taxon>
        <taxon>Fabales</taxon>
        <taxon>Fabaceae</taxon>
        <taxon>Papilionoideae</taxon>
        <taxon>50 kb inversion clade</taxon>
        <taxon>NPAAA clade</taxon>
        <taxon>Hologalegina</taxon>
        <taxon>IRL clade</taxon>
        <taxon>Trifolieae</taxon>
        <taxon>Trifolium</taxon>
    </lineage>
</organism>
<dbReference type="InterPro" id="IPR016140">
    <property type="entry name" value="Bifunc_inhib/LTP/seed_store"/>
</dbReference>
<evidence type="ECO:0000256" key="5">
    <source>
        <dbReference type="SAM" id="SignalP"/>
    </source>
</evidence>
<keyword evidence="2 5" id="KW-0732">Signal</keyword>
<dbReference type="GO" id="GO:0008289">
    <property type="term" value="F:lipid binding"/>
    <property type="evidence" value="ECO:0007669"/>
    <property type="project" value="UniProtKB-KW"/>
</dbReference>
<evidence type="ECO:0000313" key="8">
    <source>
        <dbReference type="Proteomes" id="UP000242715"/>
    </source>
</evidence>
<evidence type="ECO:0000256" key="2">
    <source>
        <dbReference type="ARBA" id="ARBA00022729"/>
    </source>
</evidence>
<proteinExistence type="inferred from homology"/>
<dbReference type="Gene3D" id="1.10.110.10">
    <property type="entry name" value="Plant lipid-transfer and hydrophobic proteins"/>
    <property type="match status" value="1"/>
</dbReference>
<keyword evidence="4" id="KW-0813">Transport</keyword>
<keyword evidence="4" id="KW-0446">Lipid-binding</keyword>
<dbReference type="PROSITE" id="PS51257">
    <property type="entry name" value="PROKAR_LIPOPROTEIN"/>
    <property type="match status" value="1"/>
</dbReference>
<dbReference type="EMBL" id="DF973436">
    <property type="protein sequence ID" value="GAU30835.1"/>
    <property type="molecule type" value="Genomic_DNA"/>
</dbReference>
<gene>
    <name evidence="7" type="ORF">TSUD_267550</name>
</gene>
<feature type="chain" id="PRO_5016267754" description="Non-specific lipid-transfer protein" evidence="5">
    <location>
        <begin position="24"/>
        <end position="118"/>
    </location>
</feature>
<dbReference type="Pfam" id="PF00234">
    <property type="entry name" value="Tryp_alpha_amyl"/>
    <property type="match status" value="1"/>
</dbReference>
<dbReference type="InterPro" id="IPR000528">
    <property type="entry name" value="Plant_nsLTP"/>
</dbReference>
<dbReference type="InterPro" id="IPR036312">
    <property type="entry name" value="Bifun_inhib/LTP/seed_sf"/>
</dbReference>
<dbReference type="AlphaFoldDB" id="A0A2Z6N4A8"/>
<evidence type="ECO:0000259" key="6">
    <source>
        <dbReference type="SMART" id="SM00499"/>
    </source>
</evidence>
<dbReference type="PANTHER" id="PTHR33076">
    <property type="entry name" value="NON-SPECIFIC LIPID-TRANSFER PROTEIN 2-RELATED"/>
    <property type="match status" value="1"/>
</dbReference>
<name>A0A2Z6N4A8_TRISU</name>
<dbReference type="SMART" id="SM00499">
    <property type="entry name" value="AAI"/>
    <property type="match status" value="1"/>
</dbReference>